<sequence length="255" mass="27900">MNKKNLLILVTNDDGIDAPGIHQLIDYVKDMGEIVAIAPDSPNSGQSSAISVNKVLKITNHPDYNGARMHSVNGTPVDCVKLGMHAVLDRRPDLILSGINHGSNSGNSIIYSGTMGAVLEGCMLGIPSIGYSFHSHDQKRDISACRHVVETITSRVIEHGLPHGTCLNVNVPKCEAVCGIKVVRAARGYWTEEYAEYIDPHGQPFYWLTGKFHNEEPGNPETDLYWTDRGYASVVPCHPDQSATDMITTIEHLLD</sequence>
<evidence type="ECO:0000313" key="7">
    <source>
        <dbReference type="EMBL" id="MEY8244839.1"/>
    </source>
</evidence>
<reference evidence="7 8" key="1">
    <citation type="submission" date="2024-03" db="EMBL/GenBank/DDBJ databases">
        <title>Mouse gut bacterial collection (mGBC) of GemPharmatech.</title>
        <authorList>
            <person name="He Y."/>
            <person name="Dong L."/>
            <person name="Wu D."/>
            <person name="Gao X."/>
            <person name="Lin Z."/>
        </authorList>
    </citation>
    <scope>NUCLEOTIDE SEQUENCE [LARGE SCALE GENOMIC DNA]</scope>
    <source>
        <strain evidence="7 8">54-13</strain>
    </source>
</reference>
<comment type="caution">
    <text evidence="7">The sequence shown here is derived from an EMBL/GenBank/DDBJ whole genome shotgun (WGS) entry which is preliminary data.</text>
</comment>
<protein>
    <recommendedName>
        <fullName evidence="5">5'-nucleotidase SurE</fullName>
        <ecNumber evidence="5">3.1.3.5</ecNumber>
    </recommendedName>
    <alternativeName>
        <fullName evidence="5">Nucleoside 5'-monophosphate phosphohydrolase</fullName>
    </alternativeName>
</protein>
<keyword evidence="3 5" id="KW-0479">Metal-binding</keyword>
<organism evidence="7 8">
    <name type="scientific">Heminiphilus faecis</name>
    <dbReference type="NCBI Taxonomy" id="2601703"/>
    <lineage>
        <taxon>Bacteria</taxon>
        <taxon>Pseudomonadati</taxon>
        <taxon>Bacteroidota</taxon>
        <taxon>Bacteroidia</taxon>
        <taxon>Bacteroidales</taxon>
        <taxon>Muribaculaceae</taxon>
        <taxon>Heminiphilus</taxon>
    </lineage>
</organism>
<dbReference type="NCBIfam" id="TIGR00087">
    <property type="entry name" value="surE"/>
    <property type="match status" value="1"/>
</dbReference>
<feature type="binding site" evidence="5">
    <location>
        <position position="100"/>
    </location>
    <ligand>
        <name>a divalent metal cation</name>
        <dbReference type="ChEBI" id="CHEBI:60240"/>
    </ligand>
</feature>
<evidence type="ECO:0000256" key="2">
    <source>
        <dbReference type="ARBA" id="ARBA00011062"/>
    </source>
</evidence>
<comment type="function">
    <text evidence="5">Nucleotidase that shows phosphatase activity on nucleoside 5'-monophosphates.</text>
</comment>
<keyword evidence="5" id="KW-0963">Cytoplasm</keyword>
<dbReference type="EC" id="3.1.3.5" evidence="5"/>
<proteinExistence type="inferred from homology"/>
<comment type="subcellular location">
    <subcellularLocation>
        <location evidence="5">Cytoplasm</location>
    </subcellularLocation>
</comment>
<dbReference type="NCBIfam" id="NF001492">
    <property type="entry name" value="PRK00346.2-2"/>
    <property type="match status" value="1"/>
</dbReference>
<comment type="similarity">
    <text evidence="2 5">Belongs to the SurE nucleotidase family.</text>
</comment>
<accession>A0ABV4CXP8</accession>
<feature type="binding site" evidence="5">
    <location>
        <position position="44"/>
    </location>
    <ligand>
        <name>a divalent metal cation</name>
        <dbReference type="ChEBI" id="CHEBI:60240"/>
    </ligand>
</feature>
<evidence type="ECO:0000256" key="3">
    <source>
        <dbReference type="ARBA" id="ARBA00022723"/>
    </source>
</evidence>
<dbReference type="Pfam" id="PF01975">
    <property type="entry name" value="SurE"/>
    <property type="match status" value="1"/>
</dbReference>
<evidence type="ECO:0000256" key="1">
    <source>
        <dbReference type="ARBA" id="ARBA00000815"/>
    </source>
</evidence>
<gene>
    <name evidence="5 7" type="primary">surE</name>
    <name evidence="7" type="ORF">AAK873_04285</name>
</gene>
<feature type="domain" description="Survival protein SurE-like phosphatase/nucleotidase" evidence="6">
    <location>
        <begin position="8"/>
        <end position="191"/>
    </location>
</feature>
<dbReference type="Gene3D" id="3.40.1210.10">
    <property type="entry name" value="Survival protein SurE-like phosphatase/nucleotidase"/>
    <property type="match status" value="1"/>
</dbReference>
<comment type="catalytic activity">
    <reaction evidence="1 5">
        <text>a ribonucleoside 5'-phosphate + H2O = a ribonucleoside + phosphate</text>
        <dbReference type="Rhea" id="RHEA:12484"/>
        <dbReference type="ChEBI" id="CHEBI:15377"/>
        <dbReference type="ChEBI" id="CHEBI:18254"/>
        <dbReference type="ChEBI" id="CHEBI:43474"/>
        <dbReference type="ChEBI" id="CHEBI:58043"/>
        <dbReference type="EC" id="3.1.3.5"/>
    </reaction>
</comment>
<keyword evidence="8" id="KW-1185">Reference proteome</keyword>
<name>A0ABV4CXP8_9BACT</name>
<comment type="cofactor">
    <cofactor evidence="5">
        <name>a divalent metal cation</name>
        <dbReference type="ChEBI" id="CHEBI:60240"/>
    </cofactor>
    <text evidence="5">Binds 1 divalent metal cation per subunit.</text>
</comment>
<feature type="binding site" evidence="5">
    <location>
        <position position="13"/>
    </location>
    <ligand>
        <name>a divalent metal cation</name>
        <dbReference type="ChEBI" id="CHEBI:60240"/>
    </ligand>
</feature>
<keyword evidence="4 5" id="KW-0378">Hydrolase</keyword>
<evidence type="ECO:0000313" key="8">
    <source>
        <dbReference type="Proteomes" id="UP001565200"/>
    </source>
</evidence>
<dbReference type="PANTHER" id="PTHR30457">
    <property type="entry name" value="5'-NUCLEOTIDASE SURE"/>
    <property type="match status" value="1"/>
</dbReference>
<dbReference type="InterPro" id="IPR036523">
    <property type="entry name" value="SurE-like_sf"/>
</dbReference>
<feature type="binding site" evidence="5">
    <location>
        <position position="14"/>
    </location>
    <ligand>
        <name>a divalent metal cation</name>
        <dbReference type="ChEBI" id="CHEBI:60240"/>
    </ligand>
</feature>
<dbReference type="EMBL" id="JBCLPP010000009">
    <property type="protein sequence ID" value="MEY8244839.1"/>
    <property type="molecule type" value="Genomic_DNA"/>
</dbReference>
<dbReference type="HAMAP" id="MF_00060">
    <property type="entry name" value="SurE"/>
    <property type="match status" value="1"/>
</dbReference>
<evidence type="ECO:0000259" key="6">
    <source>
        <dbReference type="Pfam" id="PF01975"/>
    </source>
</evidence>
<keyword evidence="5" id="KW-0547">Nucleotide-binding</keyword>
<dbReference type="PANTHER" id="PTHR30457:SF0">
    <property type="entry name" value="PHOSPHATASE, PUTATIVE (AFU_ORTHOLOGUE AFUA_4G01070)-RELATED"/>
    <property type="match status" value="1"/>
</dbReference>
<dbReference type="GO" id="GO:0008254">
    <property type="term" value="F:3'-nucleotidase activity"/>
    <property type="evidence" value="ECO:0007669"/>
    <property type="project" value="UniProtKB-EC"/>
</dbReference>
<evidence type="ECO:0000256" key="4">
    <source>
        <dbReference type="ARBA" id="ARBA00022801"/>
    </source>
</evidence>
<dbReference type="InterPro" id="IPR030048">
    <property type="entry name" value="SurE"/>
</dbReference>
<dbReference type="RefSeq" id="WP_121700323.1">
    <property type="nucleotide sequence ID" value="NZ_JBCLPP010000009.1"/>
</dbReference>
<dbReference type="InterPro" id="IPR002828">
    <property type="entry name" value="SurE-like_Pase/nucleotidase"/>
</dbReference>
<dbReference type="SUPFAM" id="SSF64167">
    <property type="entry name" value="SurE-like"/>
    <property type="match status" value="1"/>
</dbReference>
<evidence type="ECO:0000256" key="5">
    <source>
        <dbReference type="HAMAP-Rule" id="MF_00060"/>
    </source>
</evidence>
<dbReference type="Proteomes" id="UP001565200">
    <property type="component" value="Unassembled WGS sequence"/>
</dbReference>